<dbReference type="EMBL" id="CAJJDN010000035">
    <property type="protein sequence ID" value="CAD8076738.1"/>
    <property type="molecule type" value="Genomic_DNA"/>
</dbReference>
<proteinExistence type="predicted"/>
<protein>
    <submittedName>
        <fullName evidence="2">Uncharacterized protein</fullName>
    </submittedName>
</protein>
<name>A0A8S1M7X1_9CILI</name>
<sequence length="248" mass="30793">MNQYGQTNSRKFQQQQQNQQQQNIQPIPQQQQYQQQHQYQQKYQQYYQQKQQQLDLNNNQLQQKDQNAQFNNVAQYGIQFQQLDNFTNSNAIPQKIDLKFYQIDEKIYYIKAYLLLKYQNWQILYSCNHKKKKLIISKNLPHQNMILYMQGFWIVKITDFEYILYNLEYQVFEEYYKILTQQEYFDEKQDNVVIIIIVQRMNYLNKLLQTQNHQKYYKFNFNLFEDFYLFQVQFSLSIINNFVKCFKS</sequence>
<dbReference type="AlphaFoldDB" id="A0A8S1M7X1"/>
<feature type="compositionally biased region" description="Polar residues" evidence="1">
    <location>
        <begin position="1"/>
        <end position="12"/>
    </location>
</feature>
<gene>
    <name evidence="2" type="ORF">PSON_ATCC_30995.1.T0350144</name>
</gene>
<accession>A0A8S1M7X1</accession>
<evidence type="ECO:0000313" key="2">
    <source>
        <dbReference type="EMBL" id="CAD8076738.1"/>
    </source>
</evidence>
<feature type="region of interest" description="Disordered" evidence="1">
    <location>
        <begin position="1"/>
        <end position="31"/>
    </location>
</feature>
<organism evidence="2 3">
    <name type="scientific">Paramecium sonneborni</name>
    <dbReference type="NCBI Taxonomy" id="65129"/>
    <lineage>
        <taxon>Eukaryota</taxon>
        <taxon>Sar</taxon>
        <taxon>Alveolata</taxon>
        <taxon>Ciliophora</taxon>
        <taxon>Intramacronucleata</taxon>
        <taxon>Oligohymenophorea</taxon>
        <taxon>Peniculida</taxon>
        <taxon>Parameciidae</taxon>
        <taxon>Paramecium</taxon>
    </lineage>
</organism>
<comment type="caution">
    <text evidence="2">The sequence shown here is derived from an EMBL/GenBank/DDBJ whole genome shotgun (WGS) entry which is preliminary data.</text>
</comment>
<keyword evidence="3" id="KW-1185">Reference proteome</keyword>
<evidence type="ECO:0000313" key="3">
    <source>
        <dbReference type="Proteomes" id="UP000692954"/>
    </source>
</evidence>
<evidence type="ECO:0000256" key="1">
    <source>
        <dbReference type="SAM" id="MobiDB-lite"/>
    </source>
</evidence>
<dbReference type="Proteomes" id="UP000692954">
    <property type="component" value="Unassembled WGS sequence"/>
</dbReference>
<feature type="compositionally biased region" description="Low complexity" evidence="1">
    <location>
        <begin position="13"/>
        <end position="31"/>
    </location>
</feature>
<reference evidence="2" key="1">
    <citation type="submission" date="2021-01" db="EMBL/GenBank/DDBJ databases">
        <authorList>
            <consortium name="Genoscope - CEA"/>
            <person name="William W."/>
        </authorList>
    </citation>
    <scope>NUCLEOTIDE SEQUENCE</scope>
</reference>